<dbReference type="Proteomes" id="UP000319976">
    <property type="component" value="Chromosome"/>
</dbReference>
<gene>
    <name evidence="3" type="ORF">V22_31570</name>
</gene>
<accession>A0A517TC01</accession>
<evidence type="ECO:0000256" key="2">
    <source>
        <dbReference type="SAM" id="SignalP"/>
    </source>
</evidence>
<reference evidence="3 4" key="1">
    <citation type="submission" date="2019-02" db="EMBL/GenBank/DDBJ databases">
        <title>Deep-cultivation of Planctomycetes and their phenomic and genomic characterization uncovers novel biology.</title>
        <authorList>
            <person name="Wiegand S."/>
            <person name="Jogler M."/>
            <person name="Boedeker C."/>
            <person name="Pinto D."/>
            <person name="Vollmers J."/>
            <person name="Rivas-Marin E."/>
            <person name="Kohn T."/>
            <person name="Peeters S.H."/>
            <person name="Heuer A."/>
            <person name="Rast P."/>
            <person name="Oberbeckmann S."/>
            <person name="Bunk B."/>
            <person name="Jeske O."/>
            <person name="Meyerdierks A."/>
            <person name="Storesund J.E."/>
            <person name="Kallscheuer N."/>
            <person name="Luecker S."/>
            <person name="Lage O.M."/>
            <person name="Pohl T."/>
            <person name="Merkel B.J."/>
            <person name="Hornburger P."/>
            <person name="Mueller R.-W."/>
            <person name="Bruemmer F."/>
            <person name="Labrenz M."/>
            <person name="Spormann A.M."/>
            <person name="Op den Camp H."/>
            <person name="Overmann J."/>
            <person name="Amann R."/>
            <person name="Jetten M.S.M."/>
            <person name="Mascher T."/>
            <person name="Medema M.H."/>
            <person name="Devos D.P."/>
            <person name="Kaster A.-K."/>
            <person name="Ovreas L."/>
            <person name="Rohde M."/>
            <person name="Galperin M.Y."/>
            <person name="Jogler C."/>
        </authorList>
    </citation>
    <scope>NUCLEOTIDE SEQUENCE [LARGE SCALE GENOMIC DNA]</scope>
    <source>
        <strain evidence="3 4">V22</strain>
    </source>
</reference>
<feature type="signal peptide" evidence="2">
    <location>
        <begin position="1"/>
        <end position="24"/>
    </location>
</feature>
<feature type="chain" id="PRO_5021999132" evidence="2">
    <location>
        <begin position="25"/>
        <end position="386"/>
    </location>
</feature>
<dbReference type="RefSeq" id="WP_145264557.1">
    <property type="nucleotide sequence ID" value="NZ_CP036316.1"/>
</dbReference>
<evidence type="ECO:0000256" key="1">
    <source>
        <dbReference type="SAM" id="MobiDB-lite"/>
    </source>
</evidence>
<dbReference type="KEGG" id="chya:V22_31570"/>
<dbReference type="EMBL" id="CP036316">
    <property type="protein sequence ID" value="QDT65894.1"/>
    <property type="molecule type" value="Genomic_DNA"/>
</dbReference>
<proteinExistence type="predicted"/>
<organism evidence="3 4">
    <name type="scientific">Calycomorphotria hydatis</name>
    <dbReference type="NCBI Taxonomy" id="2528027"/>
    <lineage>
        <taxon>Bacteria</taxon>
        <taxon>Pseudomonadati</taxon>
        <taxon>Planctomycetota</taxon>
        <taxon>Planctomycetia</taxon>
        <taxon>Planctomycetales</taxon>
        <taxon>Planctomycetaceae</taxon>
        <taxon>Calycomorphotria</taxon>
    </lineage>
</organism>
<name>A0A517TC01_9PLAN</name>
<evidence type="ECO:0000313" key="3">
    <source>
        <dbReference type="EMBL" id="QDT65894.1"/>
    </source>
</evidence>
<protein>
    <submittedName>
        <fullName evidence="3">Uncharacterized protein</fullName>
    </submittedName>
</protein>
<dbReference type="OrthoDB" id="291981at2"/>
<keyword evidence="2" id="KW-0732">Signal</keyword>
<evidence type="ECO:0000313" key="4">
    <source>
        <dbReference type="Proteomes" id="UP000319976"/>
    </source>
</evidence>
<dbReference type="AlphaFoldDB" id="A0A517TC01"/>
<feature type="region of interest" description="Disordered" evidence="1">
    <location>
        <begin position="45"/>
        <end position="69"/>
    </location>
</feature>
<sequence precursor="true">MRLAWLTIYTLGLAMLAQHGPYLAAAESDDATAKSDKILVPRRLPTEATRNAKPIPLPSGDSNTARRSPVRGGVMPAVVSDQSLVPGPTLDEPSLISMAPAVANDSYLNAGSEVGSAQLVGGDSSPKRDLDDMVRVVEEGTSSKRELQAAMKMLPLNVLDREKKSRAYSILRNLSFFRVMPKVRYRANPDVYEYFLTHPDVAVSMWRAMGVSKCQLTQTGPTEFKTDVGDGSVGEAEVLYHDERHHLVLGSGVFQGPMIVKPIEANVLLHLQTEKVPLPDGGHELVSHAAVFVMFPSQAVETAAKLISPVTNYVLDRNFREISLFAYMMTKAMEREPGWVEQIANRIDGVDKSARPDLLQLTARTYVAAKRRENPALSSAPTPEIR</sequence>
<keyword evidence="4" id="KW-1185">Reference proteome</keyword>